<dbReference type="AlphaFoldDB" id="A0A433S9I3"/>
<feature type="transmembrane region" description="Helical" evidence="1">
    <location>
        <begin position="147"/>
        <end position="168"/>
    </location>
</feature>
<dbReference type="Proteomes" id="UP000286947">
    <property type="component" value="Unassembled WGS sequence"/>
</dbReference>
<keyword evidence="1" id="KW-1133">Transmembrane helix</keyword>
<gene>
    <name evidence="2" type="ORF">CUZ56_02979</name>
</gene>
<comment type="caution">
    <text evidence="2">The sequence shown here is derived from an EMBL/GenBank/DDBJ whole genome shotgun (WGS) entry which is preliminary data.</text>
</comment>
<keyword evidence="3" id="KW-1185">Reference proteome</keyword>
<proteinExistence type="predicted"/>
<name>A0A433S9I3_9BURK</name>
<reference evidence="2 3" key="1">
    <citation type="submission" date="2018-01" db="EMBL/GenBank/DDBJ databases">
        <title>Saezia sanguinis gen. nov., sp. nov., in the order Burkholderiales isolated from human blood.</title>
        <authorList>
            <person name="Medina-Pascual M.J."/>
            <person name="Valdezate S."/>
            <person name="Monzon S."/>
            <person name="Cuesta I."/>
            <person name="Carrasco G."/>
            <person name="Villalon P."/>
            <person name="Saez-Nieto J.A."/>
        </authorList>
    </citation>
    <scope>NUCLEOTIDE SEQUENCE [LARGE SCALE GENOMIC DNA]</scope>
    <source>
        <strain evidence="2 3">CNM695-12</strain>
    </source>
</reference>
<feature type="transmembrane region" description="Helical" evidence="1">
    <location>
        <begin position="175"/>
        <end position="196"/>
    </location>
</feature>
<sequence>MRKLALVFGILGCLVFGALFALSYAKPTFVEQTTKDAIRYRLQTLTQGKIDSLDDHVLIGHARRLLGSQAGELERLKQLLADKLPEKLAAVIAQMRNLDCECRRITEERIRDSMNWRIASLTQMQQQLTSFIQVKYMDTVAQLTREFRIFTGSNGIVFFLLVVAALVQRRAKVQLILPVAVLVVATGIAAYLYLFQQNWLHTILFSSYVGWFYLVYIGIVFALLCDIIFNRCRIINGILSSIHIEVSPC</sequence>
<feature type="transmembrane region" description="Helical" evidence="1">
    <location>
        <begin position="208"/>
        <end position="229"/>
    </location>
</feature>
<dbReference type="RefSeq" id="WP_126981139.1">
    <property type="nucleotide sequence ID" value="NZ_PQSP01000013.1"/>
</dbReference>
<organism evidence="2 3">
    <name type="scientific">Saezia sanguinis</name>
    <dbReference type="NCBI Taxonomy" id="1965230"/>
    <lineage>
        <taxon>Bacteria</taxon>
        <taxon>Pseudomonadati</taxon>
        <taxon>Pseudomonadota</taxon>
        <taxon>Betaproteobacteria</taxon>
        <taxon>Burkholderiales</taxon>
        <taxon>Saeziaceae</taxon>
        <taxon>Saezia</taxon>
    </lineage>
</organism>
<dbReference type="EMBL" id="PQSP01000013">
    <property type="protein sequence ID" value="RUS65398.1"/>
    <property type="molecule type" value="Genomic_DNA"/>
</dbReference>
<keyword evidence="1" id="KW-0812">Transmembrane</keyword>
<accession>A0A433S9I3</accession>
<keyword evidence="1" id="KW-0472">Membrane</keyword>
<evidence type="ECO:0000256" key="1">
    <source>
        <dbReference type="SAM" id="Phobius"/>
    </source>
</evidence>
<dbReference type="OrthoDB" id="8820879at2"/>
<evidence type="ECO:0000313" key="2">
    <source>
        <dbReference type="EMBL" id="RUS65398.1"/>
    </source>
</evidence>
<evidence type="ECO:0000313" key="3">
    <source>
        <dbReference type="Proteomes" id="UP000286947"/>
    </source>
</evidence>
<protein>
    <submittedName>
        <fullName evidence="2">Uncharacterized protein</fullName>
    </submittedName>
</protein>